<dbReference type="RefSeq" id="WP_407347612.1">
    <property type="nucleotide sequence ID" value="NZ_CP136864.1"/>
</dbReference>
<dbReference type="Pfam" id="PF01288">
    <property type="entry name" value="HPPK"/>
    <property type="match status" value="1"/>
</dbReference>
<dbReference type="GO" id="GO:0003848">
    <property type="term" value="F:2-amino-4-hydroxy-6-hydroxymethyldihydropteridine diphosphokinase activity"/>
    <property type="evidence" value="ECO:0007669"/>
    <property type="project" value="UniProtKB-EC"/>
</dbReference>
<keyword evidence="3 9" id="KW-0808">Transferase</keyword>
<dbReference type="Proteomes" id="UP001626537">
    <property type="component" value="Chromosome"/>
</dbReference>
<dbReference type="InterPro" id="IPR000550">
    <property type="entry name" value="Hppk"/>
</dbReference>
<dbReference type="InterPro" id="IPR035907">
    <property type="entry name" value="Hppk_sf"/>
</dbReference>
<keyword evidence="5" id="KW-0418">Kinase</keyword>
<dbReference type="PANTHER" id="PTHR43071:SF2">
    <property type="entry name" value="2-AMINO-4-HYDROXY-6-HYDROXYMETHYLDIHYDROPTERIDINE PYROPHOSPHOKINASE"/>
    <property type="match status" value="1"/>
</dbReference>
<sequence>MTRLFLGLGSNIEPARYLPLGLSKLEALLGKMRVSPVYEGAAIGFSGAPFWNLVIEAQTSLSVGELQSALRVIEYAHGRAKDASRFSPRSLDIDILLYGDVCGVVDGVVLPRGEILENAFVLRPLAELAPDAIHPGVHKSFSELWGDYDADSQPLTPVSLDGS</sequence>
<dbReference type="PANTHER" id="PTHR43071">
    <property type="entry name" value="2-AMINO-4-HYDROXY-6-HYDROXYMETHYLDIHYDROPTERIDINE PYROPHOSPHOKINASE"/>
    <property type="match status" value="1"/>
</dbReference>
<evidence type="ECO:0000256" key="7">
    <source>
        <dbReference type="ARBA" id="ARBA00022909"/>
    </source>
</evidence>
<evidence type="ECO:0000313" key="9">
    <source>
        <dbReference type="EMBL" id="WOJ92956.1"/>
    </source>
</evidence>
<comment type="pathway">
    <text evidence="1">Cofactor biosynthesis; tetrahydrofolate biosynthesis; 2-amino-4-hydroxy-6-hydroxymethyl-7,8-dihydropteridine diphosphate from 7,8-dihydroneopterin triphosphate: step 4/4.</text>
</comment>
<reference evidence="9 10" key="1">
    <citation type="submission" date="2023-10" db="EMBL/GenBank/DDBJ databases">
        <title>Two novel species belonging to the OM43/NOR5 clade.</title>
        <authorList>
            <person name="Park M."/>
        </authorList>
    </citation>
    <scope>NUCLEOTIDE SEQUENCE [LARGE SCALE GENOMIC DNA]</scope>
    <source>
        <strain evidence="9 10">IMCC43200</strain>
    </source>
</reference>
<name>A0ABZ0I4C5_9GAMM</name>
<evidence type="ECO:0000256" key="6">
    <source>
        <dbReference type="ARBA" id="ARBA00022840"/>
    </source>
</evidence>
<dbReference type="CDD" id="cd00483">
    <property type="entry name" value="HPPK"/>
    <property type="match status" value="1"/>
</dbReference>
<gene>
    <name evidence="9" type="primary">folK</name>
    <name evidence="9" type="ORF">R0135_14355</name>
</gene>
<dbReference type="EMBL" id="CP136864">
    <property type="protein sequence ID" value="WOJ92956.1"/>
    <property type="molecule type" value="Genomic_DNA"/>
</dbReference>
<accession>A0ABZ0I4C5</accession>
<dbReference type="Gene3D" id="3.30.70.560">
    <property type="entry name" value="7,8-Dihydro-6-hydroxymethylpterin-pyrophosphokinase HPPK"/>
    <property type="match status" value="1"/>
</dbReference>
<organism evidence="9 10">
    <name type="scientific">Congregibacter variabilis</name>
    <dbReference type="NCBI Taxonomy" id="3081200"/>
    <lineage>
        <taxon>Bacteria</taxon>
        <taxon>Pseudomonadati</taxon>
        <taxon>Pseudomonadota</taxon>
        <taxon>Gammaproteobacteria</taxon>
        <taxon>Cellvibrionales</taxon>
        <taxon>Halieaceae</taxon>
        <taxon>Congregibacter</taxon>
    </lineage>
</organism>
<protein>
    <recommendedName>
        <fullName evidence="2">2-amino-4-hydroxy-6-hydroxymethyldihydropteridine diphosphokinase</fullName>
        <ecNumber evidence="2">2.7.6.3</ecNumber>
    </recommendedName>
</protein>
<evidence type="ECO:0000259" key="8">
    <source>
        <dbReference type="Pfam" id="PF01288"/>
    </source>
</evidence>
<keyword evidence="10" id="KW-1185">Reference proteome</keyword>
<evidence type="ECO:0000256" key="3">
    <source>
        <dbReference type="ARBA" id="ARBA00022679"/>
    </source>
</evidence>
<proteinExistence type="predicted"/>
<keyword evidence="7" id="KW-0289">Folate biosynthesis</keyword>
<evidence type="ECO:0000313" key="10">
    <source>
        <dbReference type="Proteomes" id="UP001626537"/>
    </source>
</evidence>
<evidence type="ECO:0000256" key="4">
    <source>
        <dbReference type="ARBA" id="ARBA00022741"/>
    </source>
</evidence>
<dbReference type="SUPFAM" id="SSF55083">
    <property type="entry name" value="6-hydroxymethyl-7,8-dihydropterin pyrophosphokinase, HPPK"/>
    <property type="match status" value="1"/>
</dbReference>
<dbReference type="EC" id="2.7.6.3" evidence="2"/>
<evidence type="ECO:0000256" key="5">
    <source>
        <dbReference type="ARBA" id="ARBA00022777"/>
    </source>
</evidence>
<dbReference type="NCBIfam" id="TIGR01498">
    <property type="entry name" value="folK"/>
    <property type="match status" value="1"/>
</dbReference>
<evidence type="ECO:0000256" key="2">
    <source>
        <dbReference type="ARBA" id="ARBA00013253"/>
    </source>
</evidence>
<keyword evidence="6" id="KW-0067">ATP-binding</keyword>
<evidence type="ECO:0000256" key="1">
    <source>
        <dbReference type="ARBA" id="ARBA00005051"/>
    </source>
</evidence>
<keyword evidence="4" id="KW-0547">Nucleotide-binding</keyword>
<feature type="domain" description="7,8-dihydro-6-hydroxymethylpterin-pyrophosphokinase" evidence="8">
    <location>
        <begin position="5"/>
        <end position="130"/>
    </location>
</feature>